<reference evidence="1 2" key="1">
    <citation type="submission" date="2007-11" db="EMBL/GenBank/DDBJ databases">
        <authorList>
            <consortium name="The Salmonella enterica serovar Paratyphi B Genome Sequencing Project"/>
            <person name="McClelland M."/>
            <person name="Sanderson E.K."/>
            <person name="Porwollik S."/>
            <person name="Spieth J."/>
            <person name="Clifton W.S."/>
            <person name="Fulton R."/>
            <person name="Cordes M."/>
            <person name="Wollam A."/>
            <person name="Shah N."/>
            <person name="Pepin K."/>
            <person name="Bhonagiri V."/>
            <person name="Nash W."/>
            <person name="Johnson M."/>
            <person name="Thiruvilangam P."/>
            <person name="Wilson R."/>
        </authorList>
    </citation>
    <scope>NUCLEOTIDE SEQUENCE [LARGE SCALE GENOMIC DNA]</scope>
    <source>
        <strain evidence="2">ATCC BAA-1250 / SPB7</strain>
    </source>
</reference>
<dbReference type="KEGG" id="spq:SPAB_00790"/>
<sequence length="66" mass="7482">MHILCGIGGCATSRKQNRNCNRRNPAQNISQNRLRFDHVVCFPLKSLTINIVIKMPNVMRLITCTA</sequence>
<proteinExistence type="predicted"/>
<dbReference type="EMBL" id="CP000886">
    <property type="protein sequence ID" value="ABX66214.1"/>
    <property type="molecule type" value="Genomic_DNA"/>
</dbReference>
<gene>
    <name evidence="1" type="ordered locus">SPAB_00790</name>
</gene>
<name>A0A6C6YYZ7_SALPB</name>
<dbReference type="Proteomes" id="UP000008556">
    <property type="component" value="Chromosome"/>
</dbReference>
<evidence type="ECO:0000313" key="2">
    <source>
        <dbReference type="Proteomes" id="UP000008556"/>
    </source>
</evidence>
<evidence type="ECO:0000313" key="1">
    <source>
        <dbReference type="EMBL" id="ABX66214.1"/>
    </source>
</evidence>
<organism evidence="1 2">
    <name type="scientific">Salmonella paratyphi B (strain ATCC BAA-1250 / SPB7)</name>
    <dbReference type="NCBI Taxonomy" id="1016998"/>
    <lineage>
        <taxon>Bacteria</taxon>
        <taxon>Pseudomonadati</taxon>
        <taxon>Pseudomonadota</taxon>
        <taxon>Gammaproteobacteria</taxon>
        <taxon>Enterobacterales</taxon>
        <taxon>Enterobacteriaceae</taxon>
        <taxon>Salmonella</taxon>
    </lineage>
</organism>
<dbReference type="AlphaFoldDB" id="A0A6C6YYZ7"/>
<accession>A0A6C6YYZ7</accession>
<protein>
    <submittedName>
        <fullName evidence="1">Uncharacterized protein</fullName>
    </submittedName>
</protein>